<feature type="region of interest" description="Disordered" evidence="1">
    <location>
        <begin position="59"/>
        <end position="97"/>
    </location>
</feature>
<feature type="compositionally biased region" description="Pro residues" evidence="1">
    <location>
        <begin position="77"/>
        <end position="86"/>
    </location>
</feature>
<evidence type="ECO:0000256" key="2">
    <source>
        <dbReference type="SAM" id="SignalP"/>
    </source>
</evidence>
<organism evidence="3 4">
    <name type="scientific">Hymenobacter persicinus</name>
    <dbReference type="NCBI Taxonomy" id="2025506"/>
    <lineage>
        <taxon>Bacteria</taxon>
        <taxon>Pseudomonadati</taxon>
        <taxon>Bacteroidota</taxon>
        <taxon>Cytophagia</taxon>
        <taxon>Cytophagales</taxon>
        <taxon>Hymenobacteraceae</taxon>
        <taxon>Hymenobacter</taxon>
    </lineage>
</organism>
<accession>A0A4Q5LEH0</accession>
<reference evidence="3 4" key="1">
    <citation type="submission" date="2019-02" db="EMBL/GenBank/DDBJ databases">
        <title>Bacterial novel species isolated from soil.</title>
        <authorList>
            <person name="Jung H.-Y."/>
        </authorList>
    </citation>
    <scope>NUCLEOTIDE SEQUENCE [LARGE SCALE GENOMIC DNA]</scope>
    <source>
        <strain evidence="3 4">1-3-3-3</strain>
    </source>
</reference>
<dbReference type="OrthoDB" id="10011956at2"/>
<dbReference type="AlphaFoldDB" id="A0A4Q5LEH0"/>
<evidence type="ECO:0000256" key="1">
    <source>
        <dbReference type="SAM" id="MobiDB-lite"/>
    </source>
</evidence>
<sequence length="97" mass="10525">MKKLYFLLLALLFMVATHYSWAQSADMPRHGTSLTGLNDPEPANPRYLNAGVLAQLQHEQLPPPVDTLLEEPTSPSATPPSPPAPALPGINSSLRKQ</sequence>
<proteinExistence type="predicted"/>
<keyword evidence="4" id="KW-1185">Reference proteome</keyword>
<feature type="signal peptide" evidence="2">
    <location>
        <begin position="1"/>
        <end position="22"/>
    </location>
</feature>
<evidence type="ECO:0000313" key="3">
    <source>
        <dbReference type="EMBL" id="RYU82448.1"/>
    </source>
</evidence>
<feature type="region of interest" description="Disordered" evidence="1">
    <location>
        <begin position="27"/>
        <end position="46"/>
    </location>
</feature>
<keyword evidence="2" id="KW-0732">Signal</keyword>
<comment type="caution">
    <text evidence="3">The sequence shown here is derived from an EMBL/GenBank/DDBJ whole genome shotgun (WGS) entry which is preliminary data.</text>
</comment>
<dbReference type="Proteomes" id="UP000294155">
    <property type="component" value="Unassembled WGS sequence"/>
</dbReference>
<dbReference type="EMBL" id="SEWE01000006">
    <property type="protein sequence ID" value="RYU82448.1"/>
    <property type="molecule type" value="Genomic_DNA"/>
</dbReference>
<feature type="chain" id="PRO_5020399112" evidence="2">
    <location>
        <begin position="23"/>
        <end position="97"/>
    </location>
</feature>
<gene>
    <name evidence="3" type="ORF">EWM57_04505</name>
</gene>
<name>A0A4Q5LEH0_9BACT</name>
<evidence type="ECO:0000313" key="4">
    <source>
        <dbReference type="Proteomes" id="UP000294155"/>
    </source>
</evidence>
<protein>
    <submittedName>
        <fullName evidence="3">Uncharacterized protein</fullName>
    </submittedName>
</protein>